<feature type="domain" description="Schlafen AlbA-2" evidence="1">
    <location>
        <begin position="18"/>
        <end position="154"/>
    </location>
</feature>
<evidence type="ECO:0000313" key="3">
    <source>
        <dbReference type="Proteomes" id="UP000034036"/>
    </source>
</evidence>
<dbReference type="AlphaFoldDB" id="A0A0G1C871"/>
<dbReference type="InterPro" id="IPR038461">
    <property type="entry name" value="Schlafen_AlbA_2_dom_sf"/>
</dbReference>
<dbReference type="Gene3D" id="3.30.950.30">
    <property type="entry name" value="Schlafen, AAA domain"/>
    <property type="match status" value="1"/>
</dbReference>
<dbReference type="STRING" id="1618659.UV11_C0039G0012"/>
<protein>
    <recommendedName>
        <fullName evidence="1">Schlafen AlbA-2 domain-containing protein</fullName>
    </recommendedName>
</protein>
<dbReference type="Proteomes" id="UP000034036">
    <property type="component" value="Unassembled WGS sequence"/>
</dbReference>
<dbReference type="Pfam" id="PF04326">
    <property type="entry name" value="SLFN_AlbA_2"/>
    <property type="match status" value="1"/>
</dbReference>
<organism evidence="2 3">
    <name type="scientific">Candidatus Giovannonibacteria bacterium GW2011_GWF2_42_19</name>
    <dbReference type="NCBI Taxonomy" id="1618659"/>
    <lineage>
        <taxon>Bacteria</taxon>
        <taxon>Candidatus Giovannoniibacteriota</taxon>
    </lineage>
</organism>
<proteinExistence type="predicted"/>
<comment type="caution">
    <text evidence="2">The sequence shown here is derived from an EMBL/GenBank/DDBJ whole genome shotgun (WGS) entry which is preliminary data.</text>
</comment>
<sequence>MTKEKQRLLELAQTATKEGRQVDFKERFDPLSPQDWARIIKDVIAMANSGGGVILFGIKDDGSYSNFDRNTIIGIDPAVVADKISSYTREDFSEFEILEITRKKRRLAGILIFSTPTPIVFTRAGTDVTEDKGKQKPAFVKGSVYFRHGAKSEPGTTSDIKSVIDRVVSRIKKSWLQGIRKVASIQEGEEVIVSRKETATTTIPTQRVLGKIVTNKDAPSFRLENPREVWPFRTKELVAEINERLDGEKTITIHDILCIRRRHNINENTKPDYVYKPYQDLSPRYSVPFASWILGSYKKSQKFFDEAREYIKKSKSRHE</sequence>
<reference evidence="2 3" key="1">
    <citation type="journal article" date="2015" name="Nature">
        <title>rRNA introns, odd ribosomes, and small enigmatic genomes across a large radiation of phyla.</title>
        <authorList>
            <person name="Brown C.T."/>
            <person name="Hug L.A."/>
            <person name="Thomas B.C."/>
            <person name="Sharon I."/>
            <person name="Castelle C.J."/>
            <person name="Singh A."/>
            <person name="Wilkins M.J."/>
            <person name="Williams K.H."/>
            <person name="Banfield J.F."/>
        </authorList>
    </citation>
    <scope>NUCLEOTIDE SEQUENCE [LARGE SCALE GENOMIC DNA]</scope>
</reference>
<accession>A0A0G1C871</accession>
<gene>
    <name evidence="2" type="ORF">UV11_C0039G0012</name>
</gene>
<name>A0A0G1C871_9BACT</name>
<evidence type="ECO:0000259" key="1">
    <source>
        <dbReference type="Pfam" id="PF04326"/>
    </source>
</evidence>
<dbReference type="InterPro" id="IPR007421">
    <property type="entry name" value="Schlafen_AlbA_2_dom"/>
</dbReference>
<evidence type="ECO:0000313" key="2">
    <source>
        <dbReference type="EMBL" id="KKS45833.1"/>
    </source>
</evidence>
<dbReference type="EMBL" id="LCDF01000039">
    <property type="protein sequence ID" value="KKS45833.1"/>
    <property type="molecule type" value="Genomic_DNA"/>
</dbReference>